<protein>
    <submittedName>
        <fullName evidence="2">Uncharacterized protein</fullName>
    </submittedName>
</protein>
<accession>A0AAV1IAI8</accession>
<dbReference type="EMBL" id="CAUYUE010000009">
    <property type="protein sequence ID" value="CAK0783697.1"/>
    <property type="molecule type" value="Genomic_DNA"/>
</dbReference>
<dbReference type="Proteomes" id="UP001314263">
    <property type="component" value="Unassembled WGS sequence"/>
</dbReference>
<keyword evidence="3" id="KW-1185">Reference proteome</keyword>
<name>A0AAV1IAI8_9CHLO</name>
<organism evidence="2 3">
    <name type="scientific">Coccomyxa viridis</name>
    <dbReference type="NCBI Taxonomy" id="1274662"/>
    <lineage>
        <taxon>Eukaryota</taxon>
        <taxon>Viridiplantae</taxon>
        <taxon>Chlorophyta</taxon>
        <taxon>core chlorophytes</taxon>
        <taxon>Trebouxiophyceae</taxon>
        <taxon>Trebouxiophyceae incertae sedis</taxon>
        <taxon>Coccomyxaceae</taxon>
        <taxon>Coccomyxa</taxon>
    </lineage>
</organism>
<comment type="caution">
    <text evidence="2">The sequence shown here is derived from an EMBL/GenBank/DDBJ whole genome shotgun (WGS) entry which is preliminary data.</text>
</comment>
<sequence length="137" mass="13990">MAAAARLVGLALTLSLIFIPSTAAQCTALVRIPRTYQNNGQYQAEIDLVLVNTGSSYSAGGQSLYVSNPNYLQLISTSGWSGSGSGGSVSGTVQLGGGLANGGSVSVNMVVAGSSPQNFFPRSVSFGGRSCHIQQTR</sequence>
<evidence type="ECO:0000256" key="1">
    <source>
        <dbReference type="SAM" id="SignalP"/>
    </source>
</evidence>
<reference evidence="2 3" key="1">
    <citation type="submission" date="2023-10" db="EMBL/GenBank/DDBJ databases">
        <authorList>
            <person name="Maclean D."/>
            <person name="Macfadyen A."/>
        </authorList>
    </citation>
    <scope>NUCLEOTIDE SEQUENCE [LARGE SCALE GENOMIC DNA]</scope>
</reference>
<proteinExistence type="predicted"/>
<evidence type="ECO:0000313" key="3">
    <source>
        <dbReference type="Proteomes" id="UP001314263"/>
    </source>
</evidence>
<evidence type="ECO:0000313" key="2">
    <source>
        <dbReference type="EMBL" id="CAK0783697.1"/>
    </source>
</evidence>
<feature type="chain" id="PRO_5043774113" evidence="1">
    <location>
        <begin position="25"/>
        <end position="137"/>
    </location>
</feature>
<gene>
    <name evidence="2" type="ORF">CVIRNUC_006896</name>
</gene>
<keyword evidence="1" id="KW-0732">Signal</keyword>
<dbReference type="AlphaFoldDB" id="A0AAV1IAI8"/>
<feature type="signal peptide" evidence="1">
    <location>
        <begin position="1"/>
        <end position="24"/>
    </location>
</feature>